<evidence type="ECO:0000313" key="3">
    <source>
        <dbReference type="Proteomes" id="UP001500755"/>
    </source>
</evidence>
<organism evidence="2 3">
    <name type="scientific">Brevibacterium samyangense</name>
    <dbReference type="NCBI Taxonomy" id="366888"/>
    <lineage>
        <taxon>Bacteria</taxon>
        <taxon>Bacillati</taxon>
        <taxon>Actinomycetota</taxon>
        <taxon>Actinomycetes</taxon>
        <taxon>Micrococcales</taxon>
        <taxon>Brevibacteriaceae</taxon>
        <taxon>Brevibacterium</taxon>
    </lineage>
</organism>
<dbReference type="Pfam" id="PF12728">
    <property type="entry name" value="HTH_17"/>
    <property type="match status" value="1"/>
</dbReference>
<protein>
    <recommendedName>
        <fullName evidence="1">Helix-turn-helix domain-containing protein</fullName>
    </recommendedName>
</protein>
<accession>A0ABN2THS7</accession>
<evidence type="ECO:0000313" key="2">
    <source>
        <dbReference type="EMBL" id="GAA2009531.1"/>
    </source>
</evidence>
<sequence>MAALPPVLVTLTRKNTTMPNSPTALTPSVVDEHAAAEYIGVSVGWLRNNRRSAVTPPFLKYGGKLVRYRVADLDRWIDAQLVTA</sequence>
<dbReference type="EMBL" id="BAAANO010000018">
    <property type="protein sequence ID" value="GAA2009531.1"/>
    <property type="molecule type" value="Genomic_DNA"/>
</dbReference>
<keyword evidence="3" id="KW-1185">Reference proteome</keyword>
<dbReference type="InterPro" id="IPR009061">
    <property type="entry name" value="DNA-bd_dom_put_sf"/>
</dbReference>
<proteinExistence type="predicted"/>
<dbReference type="Proteomes" id="UP001500755">
    <property type="component" value="Unassembled WGS sequence"/>
</dbReference>
<dbReference type="InterPro" id="IPR041657">
    <property type="entry name" value="HTH_17"/>
</dbReference>
<evidence type="ECO:0000259" key="1">
    <source>
        <dbReference type="Pfam" id="PF12728"/>
    </source>
</evidence>
<feature type="domain" description="Helix-turn-helix" evidence="1">
    <location>
        <begin position="35"/>
        <end position="80"/>
    </location>
</feature>
<dbReference type="SUPFAM" id="SSF46955">
    <property type="entry name" value="Putative DNA-binding domain"/>
    <property type="match status" value="1"/>
</dbReference>
<reference evidence="2 3" key="1">
    <citation type="journal article" date="2019" name="Int. J. Syst. Evol. Microbiol.">
        <title>The Global Catalogue of Microorganisms (GCM) 10K type strain sequencing project: providing services to taxonomists for standard genome sequencing and annotation.</title>
        <authorList>
            <consortium name="The Broad Institute Genomics Platform"/>
            <consortium name="The Broad Institute Genome Sequencing Center for Infectious Disease"/>
            <person name="Wu L."/>
            <person name="Ma J."/>
        </authorList>
    </citation>
    <scope>NUCLEOTIDE SEQUENCE [LARGE SCALE GENOMIC DNA]</scope>
    <source>
        <strain evidence="2 3">JCM 14546</strain>
    </source>
</reference>
<gene>
    <name evidence="2" type="ORF">GCM10009755_20420</name>
</gene>
<comment type="caution">
    <text evidence="2">The sequence shown here is derived from an EMBL/GenBank/DDBJ whole genome shotgun (WGS) entry which is preliminary data.</text>
</comment>
<name>A0ABN2THS7_9MICO</name>